<dbReference type="Proteomes" id="UP000064912">
    <property type="component" value="Chromosome"/>
</dbReference>
<organism evidence="2 3">
    <name type="scientific">Rhodovulum sulfidophilum</name>
    <name type="common">Rhodobacter sulfidophilus</name>
    <dbReference type="NCBI Taxonomy" id="35806"/>
    <lineage>
        <taxon>Bacteria</taxon>
        <taxon>Pseudomonadati</taxon>
        <taxon>Pseudomonadota</taxon>
        <taxon>Alphaproteobacteria</taxon>
        <taxon>Rhodobacterales</taxon>
        <taxon>Paracoccaceae</taxon>
        <taxon>Rhodovulum</taxon>
    </lineage>
</organism>
<evidence type="ECO:0000313" key="2">
    <source>
        <dbReference type="EMBL" id="BAQ67581.1"/>
    </source>
</evidence>
<name>A0A0D6AXT5_RHOSU</name>
<evidence type="ECO:0000259" key="1">
    <source>
        <dbReference type="Pfam" id="PF22262"/>
    </source>
</evidence>
<accession>A0A0D6AXT5</accession>
<dbReference type="EMBL" id="AP014800">
    <property type="protein sequence ID" value="BAQ67581.1"/>
    <property type="molecule type" value="Genomic_DNA"/>
</dbReference>
<proteinExistence type="predicted"/>
<feature type="domain" description="DUF6950" evidence="1">
    <location>
        <begin position="2"/>
        <end position="99"/>
    </location>
</feature>
<sequence>MTRQPLWQRRISPELGTWEGRSVDWGRAYCFGRCQAIARAMTGTDPIPDLPDYALEYEAAKRLVSFGFGSIEAAVDAHLERLPIAMARRCDWVMGDAAGATGQIGHDNNNPHSQLRKSRHTCRHRRANYPRAIPLREGPALIWRWKRPS</sequence>
<dbReference type="InterPro" id="IPR053802">
    <property type="entry name" value="DUF6950"/>
</dbReference>
<gene>
    <name evidence="2" type="ORF">NHU_00411</name>
</gene>
<reference evidence="2 3" key="1">
    <citation type="submission" date="2015-02" db="EMBL/GenBank/DDBJ databases">
        <title>Genome sequene of Rhodovulum sulfidophilum DSM 2351.</title>
        <authorList>
            <person name="Nagao N."/>
        </authorList>
    </citation>
    <scope>NUCLEOTIDE SEQUENCE [LARGE SCALE GENOMIC DNA]</scope>
    <source>
        <strain evidence="2 3">DSM 2351</strain>
    </source>
</reference>
<dbReference type="PATRIC" id="fig|35806.4.peg.420"/>
<protein>
    <recommendedName>
        <fullName evidence="1">DUF6950 domain-containing protein</fullName>
    </recommendedName>
</protein>
<dbReference type="KEGG" id="rsu:NHU_00411"/>
<dbReference type="AlphaFoldDB" id="A0A0D6AXT5"/>
<evidence type="ECO:0000313" key="3">
    <source>
        <dbReference type="Proteomes" id="UP000064912"/>
    </source>
</evidence>
<dbReference type="Pfam" id="PF22262">
    <property type="entry name" value="DUF6950"/>
    <property type="match status" value="1"/>
</dbReference>